<protein>
    <submittedName>
        <fullName evidence="14">Probable protease SohB</fullName>
    </submittedName>
</protein>
<dbReference type="InterPro" id="IPR047272">
    <property type="entry name" value="S49_SppA_C"/>
</dbReference>
<comment type="caution">
    <text evidence="14">The sequence shown here is derived from an EMBL/GenBank/DDBJ whole genome shotgun (WGS) entry which is preliminary data.</text>
</comment>
<keyword evidence="15" id="KW-1185">Reference proteome</keyword>
<keyword evidence="9 10" id="KW-0472">Membrane</keyword>
<sequence>MMLLSGCLCCCMLSAVTIVVGAFLFAYDNYRDKNGVEIAGAVVLAVGVVMISIAFCLCFATCCYTCAKGGRPFDNSPYSTKDWTLKRLNDQFDREVDVFDDLRYDVGFGSSAFREKRKKERLERAKKKKDNIGLIESELQKDLEAGLSTRKIQNKRRPALFKIVFDGDIYVSTIDTLRDQISICLAAGTKNDTICVVLTSGGGAVTMYGLAAAQLGRVRKAGFNLVVCVDSIAASGGYLMAAMSQRICASPFALVGSIGVISIVPNVQKLLEKHNINTHVFTAGKFKRTVDVVGEVTDEGKRKMIEELEEIHQVFKDHIVVNRPALKDTIDEVATGEAWLAIEGKKKGLVDDIMTSDEFIAKAAKTHDVILLKPKPKRRTIFADDFAAVVSQVAKSKLSESVKPTTVSEPFMV</sequence>
<gene>
    <name evidence="14" type="ORF">SCF082_LOCUS1900</name>
</gene>
<dbReference type="Proteomes" id="UP001642464">
    <property type="component" value="Unassembled WGS sequence"/>
</dbReference>
<dbReference type="InterPro" id="IPR013703">
    <property type="entry name" value="Peptidase_S49_N_proteobac"/>
</dbReference>
<dbReference type="Pfam" id="PF08496">
    <property type="entry name" value="Peptidase_S49_N"/>
    <property type="match status" value="1"/>
</dbReference>
<evidence type="ECO:0000256" key="9">
    <source>
        <dbReference type="ARBA" id="ARBA00023136"/>
    </source>
</evidence>
<evidence type="ECO:0000256" key="4">
    <source>
        <dbReference type="ARBA" id="ARBA00022670"/>
    </source>
</evidence>
<evidence type="ECO:0000259" key="13">
    <source>
        <dbReference type="Pfam" id="PF08496"/>
    </source>
</evidence>
<dbReference type="PANTHER" id="PTHR42987">
    <property type="entry name" value="PEPTIDASE S49"/>
    <property type="match status" value="1"/>
</dbReference>
<evidence type="ECO:0000256" key="8">
    <source>
        <dbReference type="ARBA" id="ARBA00022989"/>
    </source>
</evidence>
<evidence type="ECO:0000256" key="1">
    <source>
        <dbReference type="ARBA" id="ARBA00004236"/>
    </source>
</evidence>
<comment type="subcellular location">
    <subcellularLocation>
        <location evidence="1">Cell membrane</location>
    </subcellularLocation>
</comment>
<dbReference type="NCBIfam" id="NF008745">
    <property type="entry name" value="PRK11778.1"/>
    <property type="match status" value="1"/>
</dbReference>
<keyword evidence="11" id="KW-0732">Signal</keyword>
<dbReference type="EMBL" id="CAXAMM010000929">
    <property type="protein sequence ID" value="CAK8989637.1"/>
    <property type="molecule type" value="Genomic_DNA"/>
</dbReference>
<reference evidence="14 15" key="1">
    <citation type="submission" date="2024-02" db="EMBL/GenBank/DDBJ databases">
        <authorList>
            <person name="Chen Y."/>
            <person name="Shah S."/>
            <person name="Dougan E. K."/>
            <person name="Thang M."/>
            <person name="Chan C."/>
        </authorList>
    </citation>
    <scope>NUCLEOTIDE SEQUENCE [LARGE SCALE GENOMIC DNA]</scope>
</reference>
<comment type="similarity">
    <text evidence="2">Belongs to the peptidase S49 family.</text>
</comment>
<evidence type="ECO:0000256" key="6">
    <source>
        <dbReference type="ARBA" id="ARBA00022801"/>
    </source>
</evidence>
<keyword evidence="7" id="KW-0720">Serine protease</keyword>
<name>A0ABP0HHK9_9DINO</name>
<evidence type="ECO:0000256" key="2">
    <source>
        <dbReference type="ARBA" id="ARBA00008683"/>
    </source>
</evidence>
<feature type="chain" id="PRO_5045512030" evidence="11">
    <location>
        <begin position="22"/>
        <end position="413"/>
    </location>
</feature>
<evidence type="ECO:0000256" key="7">
    <source>
        <dbReference type="ARBA" id="ARBA00022825"/>
    </source>
</evidence>
<dbReference type="InterPro" id="IPR029045">
    <property type="entry name" value="ClpP/crotonase-like_dom_sf"/>
</dbReference>
<dbReference type="PANTHER" id="PTHR42987:SF4">
    <property type="entry name" value="PROTEASE SOHB-RELATED"/>
    <property type="match status" value="1"/>
</dbReference>
<dbReference type="CDD" id="cd07023">
    <property type="entry name" value="S49_Sppa_N_C"/>
    <property type="match status" value="1"/>
</dbReference>
<keyword evidence="3" id="KW-1003">Cell membrane</keyword>
<evidence type="ECO:0000313" key="14">
    <source>
        <dbReference type="EMBL" id="CAK8989637.1"/>
    </source>
</evidence>
<evidence type="ECO:0000256" key="10">
    <source>
        <dbReference type="SAM" id="Phobius"/>
    </source>
</evidence>
<feature type="signal peptide" evidence="11">
    <location>
        <begin position="1"/>
        <end position="21"/>
    </location>
</feature>
<evidence type="ECO:0000256" key="3">
    <source>
        <dbReference type="ARBA" id="ARBA00022475"/>
    </source>
</evidence>
<keyword evidence="6" id="KW-0378">Hydrolase</keyword>
<feature type="domain" description="Peptidase S49 N-terminal proteobacteria" evidence="13">
    <location>
        <begin position="82"/>
        <end position="215"/>
    </location>
</feature>
<dbReference type="Gene3D" id="3.90.226.10">
    <property type="entry name" value="2-enoyl-CoA Hydratase, Chain A, domain 1"/>
    <property type="match status" value="1"/>
</dbReference>
<dbReference type="GO" id="GO:0008233">
    <property type="term" value="F:peptidase activity"/>
    <property type="evidence" value="ECO:0007669"/>
    <property type="project" value="UniProtKB-KW"/>
</dbReference>
<evidence type="ECO:0000256" key="11">
    <source>
        <dbReference type="SAM" id="SignalP"/>
    </source>
</evidence>
<dbReference type="InterPro" id="IPR002142">
    <property type="entry name" value="Peptidase_S49"/>
</dbReference>
<feature type="transmembrane region" description="Helical" evidence="10">
    <location>
        <begin position="37"/>
        <end position="67"/>
    </location>
</feature>
<evidence type="ECO:0000313" key="15">
    <source>
        <dbReference type="Proteomes" id="UP001642464"/>
    </source>
</evidence>
<dbReference type="SUPFAM" id="SSF52096">
    <property type="entry name" value="ClpP/crotonase"/>
    <property type="match status" value="1"/>
</dbReference>
<dbReference type="GO" id="GO:0006508">
    <property type="term" value="P:proteolysis"/>
    <property type="evidence" value="ECO:0007669"/>
    <property type="project" value="UniProtKB-KW"/>
</dbReference>
<accession>A0ABP0HHK9</accession>
<keyword evidence="5 10" id="KW-0812">Transmembrane</keyword>
<dbReference type="Gene3D" id="6.20.330.10">
    <property type="match status" value="1"/>
</dbReference>
<keyword evidence="8 10" id="KW-1133">Transmembrane helix</keyword>
<evidence type="ECO:0000256" key="5">
    <source>
        <dbReference type="ARBA" id="ARBA00022692"/>
    </source>
</evidence>
<dbReference type="Pfam" id="PF01343">
    <property type="entry name" value="Peptidase_S49"/>
    <property type="match status" value="1"/>
</dbReference>
<feature type="domain" description="Peptidase S49" evidence="12">
    <location>
        <begin position="219"/>
        <end position="369"/>
    </location>
</feature>
<organism evidence="14 15">
    <name type="scientific">Durusdinium trenchii</name>
    <dbReference type="NCBI Taxonomy" id="1381693"/>
    <lineage>
        <taxon>Eukaryota</taxon>
        <taxon>Sar</taxon>
        <taxon>Alveolata</taxon>
        <taxon>Dinophyceae</taxon>
        <taxon>Suessiales</taxon>
        <taxon>Symbiodiniaceae</taxon>
        <taxon>Durusdinium</taxon>
    </lineage>
</organism>
<proteinExistence type="inferred from homology"/>
<evidence type="ECO:0000259" key="12">
    <source>
        <dbReference type="Pfam" id="PF01343"/>
    </source>
</evidence>
<keyword evidence="4 14" id="KW-0645">Protease</keyword>